<dbReference type="SUPFAM" id="SSF89733">
    <property type="entry name" value="L-sulfolactate dehydrogenase-like"/>
    <property type="match status" value="1"/>
</dbReference>
<dbReference type="Proteomes" id="UP000065533">
    <property type="component" value="Chromosome"/>
</dbReference>
<name>A0ABM5WZK1_9BACL</name>
<dbReference type="InterPro" id="IPR036111">
    <property type="entry name" value="Mal/L-sulfo/L-lacto_DH-like_sf"/>
</dbReference>
<dbReference type="Pfam" id="PF12525">
    <property type="entry name" value="DUF3726"/>
    <property type="match status" value="1"/>
</dbReference>
<sequence>MRVSHIELYTHCKKIFQACGVPYGYAEEGAETVANAEFLGLYGLQQLSDELPNLQSQLEELKIVSETAQLTVINGGKQSGMLLGKACADYVIARLQNQQSTAVCIKQTTPSRVLAQQAMYMSKKGLGSIILYKLRGHSSLIIASPSMEFPVMIHKRNNADIVEIINKQLRLTGDKALVLPETFTDFFMFGTKSIEAIDQLIEQFEQTIDPSCIITTTEDFEQKWISSWENGAEINKELWMDLNETGKRMLVESTDQSRSHGAG</sequence>
<dbReference type="InterPro" id="IPR022201">
    <property type="entry name" value="DUF3726"/>
</dbReference>
<organism evidence="1 2">
    <name type="scientific">Planococcus kocurii</name>
    <dbReference type="NCBI Taxonomy" id="1374"/>
    <lineage>
        <taxon>Bacteria</taxon>
        <taxon>Bacillati</taxon>
        <taxon>Bacillota</taxon>
        <taxon>Bacilli</taxon>
        <taxon>Bacillales</taxon>
        <taxon>Caryophanaceae</taxon>
        <taxon>Planococcus</taxon>
    </lineage>
</organism>
<dbReference type="RefSeq" id="WP_058386347.1">
    <property type="nucleotide sequence ID" value="NZ_CP013661.2"/>
</dbReference>
<protein>
    <recommendedName>
        <fullName evidence="3">DUF3726 domain-containing protein</fullName>
    </recommendedName>
</protein>
<accession>A0ABM5WZK1</accession>
<evidence type="ECO:0000313" key="2">
    <source>
        <dbReference type="Proteomes" id="UP000065533"/>
    </source>
</evidence>
<dbReference type="EMBL" id="CP013661">
    <property type="protein sequence ID" value="ALS79701.1"/>
    <property type="molecule type" value="Genomic_DNA"/>
</dbReference>
<keyword evidence="2" id="KW-1185">Reference proteome</keyword>
<reference evidence="1" key="1">
    <citation type="submission" date="2016-01" db="EMBL/GenBank/DDBJ databases">
        <title>Complete genome of Planococcus kocurri type strain.</title>
        <authorList>
            <person name="See-Too W.S."/>
        </authorList>
    </citation>
    <scope>NUCLEOTIDE SEQUENCE [LARGE SCALE GENOMIC DNA]</scope>
    <source>
        <strain evidence="1">ATCC 43650</strain>
    </source>
</reference>
<evidence type="ECO:0000313" key="1">
    <source>
        <dbReference type="EMBL" id="ALS79701.1"/>
    </source>
</evidence>
<proteinExistence type="predicted"/>
<evidence type="ECO:0008006" key="3">
    <source>
        <dbReference type="Google" id="ProtNLM"/>
    </source>
</evidence>
<dbReference type="InterPro" id="IPR043143">
    <property type="entry name" value="Mal/L-sulf/L-lact_DH-like_NADP"/>
</dbReference>
<dbReference type="Gene3D" id="3.30.1370.60">
    <property type="entry name" value="Hypothetical oxidoreductase yiak, domain 2"/>
    <property type="match status" value="1"/>
</dbReference>
<gene>
    <name evidence="1" type="ORF">AUO94_14180</name>
</gene>